<keyword evidence="1" id="KW-0732">Signal</keyword>
<feature type="signal peptide" evidence="1">
    <location>
        <begin position="1"/>
        <end position="24"/>
    </location>
</feature>
<organism evidence="2 3">
    <name type="scientific">Xanthobacter dioxanivorans</name>
    <dbReference type="NCBI Taxonomy" id="2528964"/>
    <lineage>
        <taxon>Bacteria</taxon>
        <taxon>Pseudomonadati</taxon>
        <taxon>Pseudomonadota</taxon>
        <taxon>Alphaproteobacteria</taxon>
        <taxon>Hyphomicrobiales</taxon>
        <taxon>Xanthobacteraceae</taxon>
        <taxon>Xanthobacter</taxon>
    </lineage>
</organism>
<name>A0A974PK52_9HYPH</name>
<evidence type="ECO:0000313" key="3">
    <source>
        <dbReference type="Proteomes" id="UP000596427"/>
    </source>
</evidence>
<accession>A0A974PK52</accession>
<evidence type="ECO:0000256" key="1">
    <source>
        <dbReference type="SAM" id="SignalP"/>
    </source>
</evidence>
<evidence type="ECO:0000313" key="2">
    <source>
        <dbReference type="EMBL" id="QRG04520.1"/>
    </source>
</evidence>
<dbReference type="AlphaFoldDB" id="A0A974PK52"/>
<proteinExistence type="predicted"/>
<reference evidence="2 3" key="1">
    <citation type="submission" date="2020-10" db="EMBL/GenBank/DDBJ databases">
        <title>Degradation of 1,4-Dioxane by Xanthobacter sp. YN2, via a Novel Group-2 Soluble Di-Iron Monooxygenase.</title>
        <authorList>
            <person name="Ma F."/>
            <person name="Wang Y."/>
            <person name="Yang J."/>
            <person name="Guo H."/>
            <person name="Su D."/>
            <person name="Yu L."/>
        </authorList>
    </citation>
    <scope>NUCLEOTIDE SEQUENCE [LARGE SCALE GENOMIC DNA]</scope>
    <source>
        <strain evidence="2 3">YN2</strain>
    </source>
</reference>
<protein>
    <submittedName>
        <fullName evidence="2">Uncharacterized protein</fullName>
    </submittedName>
</protein>
<dbReference type="KEGG" id="xdi:EZH22_15110"/>
<gene>
    <name evidence="2" type="ORF">EZH22_15110</name>
</gene>
<sequence length="157" mass="16218">MKTLTLVMSAACVATALAAGAARADCQSDAASIRQEIDEKGKTLQAAIKKKADPMTLCPLFKAYTAVEAKWVKFLGDNKDWCQIPAQVVEQASTGSKKTIEVRNNVCNAAANGGGAAGPVKLPPQGSLSSALGVTTGYSIGQSKNSVFDTLNGNALK</sequence>
<dbReference type="Proteomes" id="UP000596427">
    <property type="component" value="Chromosome"/>
</dbReference>
<dbReference type="EMBL" id="CP063362">
    <property type="protein sequence ID" value="QRG04520.1"/>
    <property type="molecule type" value="Genomic_DNA"/>
</dbReference>
<keyword evidence="3" id="KW-1185">Reference proteome</keyword>
<dbReference type="RefSeq" id="WP_203191397.1">
    <property type="nucleotide sequence ID" value="NZ_CP063362.1"/>
</dbReference>
<feature type="chain" id="PRO_5037790209" evidence="1">
    <location>
        <begin position="25"/>
        <end position="157"/>
    </location>
</feature>